<dbReference type="PIRSF" id="PIRSF018168">
    <property type="entry name" value="Mannan-1_4-beta-mannosidase"/>
    <property type="match status" value="1"/>
</dbReference>
<dbReference type="GO" id="GO:0005576">
    <property type="term" value="C:extracellular region"/>
    <property type="evidence" value="ECO:0007669"/>
    <property type="project" value="UniProtKB-SubCell"/>
</dbReference>
<organism evidence="10 11">
    <name type="scientific">Aureibaculum algae</name>
    <dbReference type="NCBI Taxonomy" id="2584122"/>
    <lineage>
        <taxon>Bacteria</taxon>
        <taxon>Pseudomonadati</taxon>
        <taxon>Bacteroidota</taxon>
        <taxon>Flavobacteriia</taxon>
        <taxon>Flavobacteriales</taxon>
        <taxon>Flavobacteriaceae</taxon>
        <taxon>Aureibaculum</taxon>
    </lineage>
</organism>
<dbReference type="PROSITE" id="PS51257">
    <property type="entry name" value="PROKAR_LIPOPROTEIN"/>
    <property type="match status" value="1"/>
</dbReference>
<name>A0A5B7TMW2_9FLAO</name>
<protein>
    <recommendedName>
        <fullName evidence="4">Mannan endo-1,4-beta-mannosidase</fullName>
        <ecNumber evidence="4">3.2.1.78</ecNumber>
    </recommendedName>
</protein>
<comment type="subcellular location">
    <subcellularLocation>
        <location evidence="4">Secreted</location>
    </subcellularLocation>
</comment>
<evidence type="ECO:0000256" key="2">
    <source>
        <dbReference type="ARBA" id="ARBA00022801"/>
    </source>
</evidence>
<feature type="binding site" evidence="6">
    <location>
        <position position="211"/>
    </location>
    <ligand>
        <name>substrate</name>
    </ligand>
</feature>
<dbReference type="InterPro" id="IPR000805">
    <property type="entry name" value="Glyco_hydro_26"/>
</dbReference>
<evidence type="ECO:0000256" key="1">
    <source>
        <dbReference type="ARBA" id="ARBA00007754"/>
    </source>
</evidence>
<evidence type="ECO:0000313" key="10">
    <source>
        <dbReference type="EMBL" id="QCX37648.1"/>
    </source>
</evidence>
<dbReference type="InterPro" id="IPR016714">
    <property type="entry name" value="MANB/E"/>
</dbReference>
<evidence type="ECO:0000256" key="7">
    <source>
        <dbReference type="PIRSR" id="PIRSR018168-3"/>
    </source>
</evidence>
<dbReference type="AlphaFoldDB" id="A0A5B7TMW2"/>
<reference evidence="10 11" key="1">
    <citation type="submission" date="2019-05" db="EMBL/GenBank/DDBJ databases">
        <title>Algicella ahnfeltiae gen. nov., sp. nov., a novel marine bacterium of the family Flavobacteriaceae isolated from a red alga.</title>
        <authorList>
            <person name="Nedashkovskaya O.I."/>
            <person name="Kukhlevskiy A.D."/>
            <person name="Kim S.-G."/>
            <person name="Zhukova N.V."/>
            <person name="Mikhailov V.V."/>
        </authorList>
    </citation>
    <scope>NUCLEOTIDE SEQUENCE [LARGE SCALE GENOMIC DNA]</scope>
    <source>
        <strain evidence="10 11">10Alg115</strain>
    </source>
</reference>
<keyword evidence="4" id="KW-0119">Carbohydrate metabolism</keyword>
<keyword evidence="3 4" id="KW-0326">Glycosidase</keyword>
<evidence type="ECO:0000256" key="3">
    <source>
        <dbReference type="ARBA" id="ARBA00023295"/>
    </source>
</evidence>
<evidence type="ECO:0000259" key="9">
    <source>
        <dbReference type="PROSITE" id="PS51764"/>
    </source>
</evidence>
<dbReference type="PANTHER" id="PTHR40079">
    <property type="entry name" value="MANNAN ENDO-1,4-BETA-MANNOSIDASE E-RELATED"/>
    <property type="match status" value="1"/>
</dbReference>
<dbReference type="Proteomes" id="UP000306229">
    <property type="component" value="Chromosome"/>
</dbReference>
<dbReference type="SUPFAM" id="SSF51445">
    <property type="entry name" value="(Trans)glycosidases"/>
    <property type="match status" value="1"/>
</dbReference>
<feature type="signal peptide" evidence="4">
    <location>
        <begin position="1"/>
        <end position="30"/>
    </location>
</feature>
<dbReference type="KEGG" id="fbe:FF125_04065"/>
<feature type="site" description="Plays an important role in maintaining the position of the catalytic nucleophile" evidence="7">
    <location>
        <position position="205"/>
    </location>
</feature>
<dbReference type="InterPro" id="IPR022790">
    <property type="entry name" value="GH26_dom"/>
</dbReference>
<dbReference type="EC" id="3.2.1.78" evidence="4"/>
<comment type="catalytic activity">
    <reaction evidence="4">
        <text>Random hydrolysis of (1-&gt;4)-beta-D-mannosidic linkages in mannans, galactomannans and glucomannans.</text>
        <dbReference type="EC" id="3.2.1.78"/>
    </reaction>
</comment>
<accession>A0A5B7TMW2</accession>
<evidence type="ECO:0000256" key="5">
    <source>
        <dbReference type="PIRSR" id="PIRSR018168-1"/>
    </source>
</evidence>
<keyword evidence="4" id="KW-0964">Secreted</keyword>
<keyword evidence="2 4" id="KW-0378">Hydrolase</keyword>
<dbReference type="EMBL" id="CP040749">
    <property type="protein sequence ID" value="QCX37648.1"/>
    <property type="molecule type" value="Genomic_DNA"/>
</dbReference>
<dbReference type="OrthoDB" id="9816550at2"/>
<keyword evidence="4" id="KW-0732">Signal</keyword>
<evidence type="ECO:0000256" key="8">
    <source>
        <dbReference type="PROSITE-ProRule" id="PRU01100"/>
    </source>
</evidence>
<dbReference type="Pfam" id="PF02156">
    <property type="entry name" value="Glyco_hydro_26"/>
    <property type="match status" value="1"/>
</dbReference>
<evidence type="ECO:0000313" key="11">
    <source>
        <dbReference type="Proteomes" id="UP000306229"/>
    </source>
</evidence>
<dbReference type="GO" id="GO:0016985">
    <property type="term" value="F:mannan endo-1,4-beta-mannosidase activity"/>
    <property type="evidence" value="ECO:0007669"/>
    <property type="project" value="UniProtKB-UniRule"/>
</dbReference>
<comment type="similarity">
    <text evidence="1 4 8">Belongs to the glycosyl hydrolase 26 family.</text>
</comment>
<evidence type="ECO:0000256" key="6">
    <source>
        <dbReference type="PIRSR" id="PIRSR018168-2"/>
    </source>
</evidence>
<dbReference type="PRINTS" id="PR00739">
    <property type="entry name" value="GLHYDRLASE26"/>
</dbReference>
<feature type="domain" description="GH26" evidence="9">
    <location>
        <begin position="49"/>
        <end position="376"/>
    </location>
</feature>
<proteinExistence type="inferred from homology"/>
<dbReference type="InterPro" id="IPR017853">
    <property type="entry name" value="GH"/>
</dbReference>
<feature type="binding site" evidence="6">
    <location>
        <position position="277"/>
    </location>
    <ligand>
        <name>substrate</name>
    </ligand>
</feature>
<sequence>MMLSIKNKNLKFYCKSVLALLLMVSFYSCTTTQKQKEKKPLLVDDKASESCLNLYQKLNEISKKGFAIGHQDATSYGISWTQNDDSLIIKSDVNEVVQDFPAVYGFDLGRIELASDRNLDSVSFVTMRKLMVDAHKKGGIITISWHADNPTSDGDSWDKTPAVAHIIKGGKNRAKYELWVERMANFIKSLQYDNQPIPLVFRPFHEMNGAWFWWGDPNCTAAEYKQLWQETVQLLRDTHNVHNLLYAYSPNKLNPSDDYLKYYPGDDYVDILGIDIYDFKNAKEYTEAVVKDLELVKNIAKEKNKLYAFTETGLETISTENWYSEVLYPSIENSGIAWVLFWRNGRLDHHYMPYKGHSSESDFKNFEKLSKTLFLKDINVIKK</sequence>
<evidence type="ECO:0000256" key="4">
    <source>
        <dbReference type="PIRNR" id="PIRNR018168"/>
    </source>
</evidence>
<keyword evidence="11" id="KW-1185">Reference proteome</keyword>
<dbReference type="PROSITE" id="PS51764">
    <property type="entry name" value="GH26"/>
    <property type="match status" value="1"/>
</dbReference>
<feature type="chain" id="PRO_5023585128" description="Mannan endo-1,4-beta-mannosidase" evidence="4">
    <location>
        <begin position="31"/>
        <end position="383"/>
    </location>
</feature>
<feature type="active site" description="Nucleophile" evidence="5 8">
    <location>
        <position position="311"/>
    </location>
</feature>
<gene>
    <name evidence="10" type="ORF">FF125_04065</name>
</gene>
<feature type="binding site" evidence="6">
    <location>
        <position position="146"/>
    </location>
    <ligand>
        <name>substrate</name>
    </ligand>
</feature>
<dbReference type="GO" id="GO:0006080">
    <property type="term" value="P:substituted mannan metabolic process"/>
    <property type="evidence" value="ECO:0007669"/>
    <property type="project" value="UniProtKB-UniRule"/>
</dbReference>
<dbReference type="PANTHER" id="PTHR40079:SF4">
    <property type="entry name" value="GH26 DOMAIN-CONTAINING PROTEIN-RELATED"/>
    <property type="match status" value="1"/>
</dbReference>
<feature type="active site" description="Proton donor" evidence="5 8">
    <location>
        <position position="206"/>
    </location>
</feature>
<dbReference type="Gene3D" id="3.20.20.80">
    <property type="entry name" value="Glycosidases"/>
    <property type="match status" value="1"/>
</dbReference>